<proteinExistence type="predicted"/>
<evidence type="ECO:0000256" key="1">
    <source>
        <dbReference type="ARBA" id="ARBA00004123"/>
    </source>
</evidence>
<accession>A0A9N9XCX3</accession>
<feature type="compositionally biased region" description="Basic and acidic residues" evidence="3">
    <location>
        <begin position="1157"/>
        <end position="1168"/>
    </location>
</feature>
<evidence type="ECO:0000313" key="5">
    <source>
        <dbReference type="Proteomes" id="UP001153709"/>
    </source>
</evidence>
<dbReference type="GO" id="GO:0005730">
    <property type="term" value="C:nucleolus"/>
    <property type="evidence" value="ECO:0007669"/>
    <property type="project" value="InterPro"/>
</dbReference>
<comment type="subcellular location">
    <subcellularLocation>
        <location evidence="1">Nucleus</location>
    </subcellularLocation>
</comment>
<dbReference type="AlphaFoldDB" id="A0A9N9XCX3"/>
<feature type="region of interest" description="Disordered" evidence="3">
    <location>
        <begin position="1071"/>
        <end position="1098"/>
    </location>
</feature>
<dbReference type="EMBL" id="OU898278">
    <property type="protein sequence ID" value="CAG9831015.1"/>
    <property type="molecule type" value="Genomic_DNA"/>
</dbReference>
<evidence type="ECO:0000256" key="3">
    <source>
        <dbReference type="SAM" id="MobiDB-lite"/>
    </source>
</evidence>
<feature type="compositionally biased region" description="Basic residues" evidence="3">
    <location>
        <begin position="1085"/>
        <end position="1095"/>
    </location>
</feature>
<dbReference type="PANTHER" id="PTHR13213:SF2">
    <property type="entry name" value="MYB-BINDING PROTEIN 1A"/>
    <property type="match status" value="1"/>
</dbReference>
<dbReference type="Proteomes" id="UP001153709">
    <property type="component" value="Chromosome 3"/>
</dbReference>
<dbReference type="GO" id="GO:0003723">
    <property type="term" value="F:RNA binding"/>
    <property type="evidence" value="ECO:0007669"/>
    <property type="project" value="TreeGrafter"/>
</dbReference>
<evidence type="ECO:0000256" key="2">
    <source>
        <dbReference type="ARBA" id="ARBA00023242"/>
    </source>
</evidence>
<feature type="compositionally biased region" description="Basic and acidic residues" evidence="3">
    <location>
        <begin position="1075"/>
        <end position="1084"/>
    </location>
</feature>
<sequence>MEETNGENQSRKFNRTVFDHFAHLISANEKNRIKGSLNILKHFYTVQEKDIEVNHALTRIIRGLGSSTNMPRTGFYTILVALLNFRNDISVSQIFDLMDKHLHKAGSNARSENADILTGQILACGAIIRSNLWSKTTDKEKLKIVECILIASKERTYQGLLAFEFIINIFEKVEDKDFYALCPLFKDEVSKPLENYNLDSLYLLYNMKKKYPQLPKKLKSVIVYPEVLAEENIGKLCRILMIIPKLSSLQHPVYDIISSEAATSSNLTYFIEELDGYLDIPSRNKLLVITKIYTILLEKLEDVSVVPNILTKHFMHQMLNHFKTLKGKDQDVEFKQSINKFFEQLLEKLKPEDVNSKIKIAVLKKLLFSPGTFIFEKITHSKIVQNITWSLNDDGVKKLVAVYRGVIEGSEIVDSQYGHGDYWLNNDKLYAAHLLIKLLNHKAVRDENDWKTEQLIFLMELGLLKDTKVHIGSELSASLKTAFFGALDLKLAKLEQLHTILLSVVLHLNSKLTPENLETALRSTITIEQYEIWEKTISIITKIEKKKKKGGLRSVFLTLFLHLALLLFNDAKLAVDSLNELFVCYEKTRKSRKNSEAMDETTTEDAAVEDVMWIEVVTDLFLNFLSQNSHLLRNIVNLIQKTKILYPKKNTERDEEDSDEESESEKEDESDDSNNEEDDDDDDDDDDMEDETANDKLRMALHKVLTSNGYQSDEESIDIDQMSDTEGEKLDKALADAFKQFRPNRGKGKKQNEDQRTLTHFRVRVLDLIEIYLDSNPSMILTLEIMLPLLKTVEFSVRDEHQSPLLHRLKSCLKKLSNLKKFENTDGVDDAVLCDLLKSLLDKGTKNTWIVQDMREQISHCCIFTIKCSDLLSNAEATPKKVKKRLKNSIVELISNELDTYFNKRECATPFLVFKNLLKISWDGNLTLVTIILKYLFDANVKVFKKSQGLELVLSFYTNQRYLRSNTEKIREALTESHEEFSNNAITLFKSLCETERKVPSEKFLGNMYKLLVAMKTSVLNIDCMKWSEIAESVREFMGTVTLSKDAKTAFNKLCACLNVSNVVKHNPVVTSSKTNDEKATKGTKEKKKNKKTKNKEKLKLKKEAKELRLQSLSEGFKSLDFAVANDEVTMETNEESEDSSDKSKKQKKRKSSEGSVEGKEFNDENTTKKSKKKRKNSENTESGAATVNGVIESHNKKRKHKTS</sequence>
<feature type="compositionally biased region" description="Acidic residues" evidence="3">
    <location>
        <begin position="1129"/>
        <end position="1139"/>
    </location>
</feature>
<dbReference type="PANTHER" id="PTHR13213">
    <property type="entry name" value="MYB-BINDING PROTEIN 1A FAMILY MEMBER"/>
    <property type="match status" value="1"/>
</dbReference>
<dbReference type="InterPro" id="IPR007015">
    <property type="entry name" value="DNA_pol_V/MYBBP1A"/>
</dbReference>
<dbReference type="GO" id="GO:0003714">
    <property type="term" value="F:transcription corepressor activity"/>
    <property type="evidence" value="ECO:0007669"/>
    <property type="project" value="TreeGrafter"/>
</dbReference>
<evidence type="ECO:0008006" key="6">
    <source>
        <dbReference type="Google" id="ProtNLM"/>
    </source>
</evidence>
<keyword evidence="2" id="KW-0539">Nucleus</keyword>
<feature type="region of interest" description="Disordered" evidence="3">
    <location>
        <begin position="1129"/>
        <end position="1204"/>
    </location>
</feature>
<evidence type="ECO:0000313" key="4">
    <source>
        <dbReference type="EMBL" id="CAG9831015.1"/>
    </source>
</evidence>
<reference evidence="4" key="1">
    <citation type="submission" date="2022-01" db="EMBL/GenBank/DDBJ databases">
        <authorList>
            <person name="King R."/>
        </authorList>
    </citation>
    <scope>NUCLEOTIDE SEQUENCE</scope>
</reference>
<organism evidence="4 5">
    <name type="scientific">Diabrotica balteata</name>
    <name type="common">Banded cucumber beetle</name>
    <dbReference type="NCBI Taxonomy" id="107213"/>
    <lineage>
        <taxon>Eukaryota</taxon>
        <taxon>Metazoa</taxon>
        <taxon>Ecdysozoa</taxon>
        <taxon>Arthropoda</taxon>
        <taxon>Hexapoda</taxon>
        <taxon>Insecta</taxon>
        <taxon>Pterygota</taxon>
        <taxon>Neoptera</taxon>
        <taxon>Endopterygota</taxon>
        <taxon>Coleoptera</taxon>
        <taxon>Polyphaga</taxon>
        <taxon>Cucujiformia</taxon>
        <taxon>Chrysomeloidea</taxon>
        <taxon>Chrysomelidae</taxon>
        <taxon>Galerucinae</taxon>
        <taxon>Diabroticina</taxon>
        <taxon>Diabroticites</taxon>
        <taxon>Diabrotica</taxon>
    </lineage>
</organism>
<protein>
    <recommendedName>
        <fullName evidence="6">DNA polymerase V</fullName>
    </recommendedName>
</protein>
<feature type="compositionally biased region" description="Acidic residues" evidence="3">
    <location>
        <begin position="653"/>
        <end position="690"/>
    </location>
</feature>
<dbReference type="Pfam" id="PF04931">
    <property type="entry name" value="DNA_pol_phi"/>
    <property type="match status" value="1"/>
</dbReference>
<keyword evidence="5" id="KW-1185">Reference proteome</keyword>
<dbReference type="GO" id="GO:0043565">
    <property type="term" value="F:sequence-specific DNA binding"/>
    <property type="evidence" value="ECO:0007669"/>
    <property type="project" value="TreeGrafter"/>
</dbReference>
<gene>
    <name evidence="4" type="ORF">DIABBA_LOCUS4653</name>
</gene>
<dbReference type="OrthoDB" id="342531at2759"/>
<name>A0A9N9XCX3_DIABA</name>
<feature type="region of interest" description="Disordered" evidence="3">
    <location>
        <begin position="649"/>
        <end position="690"/>
    </location>
</feature>